<feature type="transmembrane region" description="Helical" evidence="10">
    <location>
        <begin position="524"/>
        <end position="549"/>
    </location>
</feature>
<keyword evidence="9" id="KW-0807">Transducer</keyword>
<dbReference type="InterPro" id="IPR004117">
    <property type="entry name" value="7tm6_olfct_rcpt"/>
</dbReference>
<dbReference type="Pfam" id="PF02949">
    <property type="entry name" value="7tm_6"/>
    <property type="match status" value="3"/>
</dbReference>
<evidence type="ECO:0000256" key="9">
    <source>
        <dbReference type="ARBA" id="ARBA00023224"/>
    </source>
</evidence>
<dbReference type="GO" id="GO:0005549">
    <property type="term" value="F:odorant binding"/>
    <property type="evidence" value="ECO:0007669"/>
    <property type="project" value="InterPro"/>
</dbReference>
<evidence type="ECO:0000313" key="12">
    <source>
        <dbReference type="Proteomes" id="UP000092460"/>
    </source>
</evidence>
<dbReference type="GO" id="GO:0004984">
    <property type="term" value="F:olfactory receptor activity"/>
    <property type="evidence" value="ECO:0007669"/>
    <property type="project" value="InterPro"/>
</dbReference>
<dbReference type="VEuPathDB" id="VectorBase:GPPI008074"/>
<accession>A0A1B0ATJ7</accession>
<feature type="transmembrane region" description="Helical" evidence="10">
    <location>
        <begin position="461"/>
        <end position="482"/>
    </location>
</feature>
<feature type="transmembrane region" description="Helical" evidence="10">
    <location>
        <begin position="1041"/>
        <end position="1060"/>
    </location>
</feature>
<keyword evidence="6 10" id="KW-1133">Transmembrane helix</keyword>
<feature type="transmembrane region" description="Helical" evidence="10">
    <location>
        <begin position="307"/>
        <end position="326"/>
    </location>
</feature>
<proteinExistence type="predicted"/>
<feature type="transmembrane region" description="Helical" evidence="10">
    <location>
        <begin position="656"/>
        <end position="683"/>
    </location>
</feature>
<feature type="transmembrane region" description="Helical" evidence="10">
    <location>
        <begin position="1008"/>
        <end position="1035"/>
    </location>
</feature>
<feature type="transmembrane region" description="Helical" evidence="10">
    <location>
        <begin position="12"/>
        <end position="33"/>
    </location>
</feature>
<evidence type="ECO:0000256" key="1">
    <source>
        <dbReference type="ARBA" id="ARBA00004651"/>
    </source>
</evidence>
<evidence type="ECO:0000256" key="5">
    <source>
        <dbReference type="ARBA" id="ARBA00022725"/>
    </source>
</evidence>
<evidence type="ECO:0000256" key="10">
    <source>
        <dbReference type="SAM" id="Phobius"/>
    </source>
</evidence>
<dbReference type="EMBL" id="JXJN01003370">
    <property type="status" value="NOT_ANNOTATED_CDS"/>
    <property type="molecule type" value="Genomic_DNA"/>
</dbReference>
<evidence type="ECO:0008006" key="13">
    <source>
        <dbReference type="Google" id="ProtNLM"/>
    </source>
</evidence>
<feature type="transmembrane region" description="Helical" evidence="10">
    <location>
        <begin position="274"/>
        <end position="301"/>
    </location>
</feature>
<feature type="transmembrane region" description="Helical" evidence="10">
    <location>
        <begin position="145"/>
        <end position="167"/>
    </location>
</feature>
<keyword evidence="3" id="KW-0716">Sensory transduction</keyword>
<feature type="transmembrane region" description="Helical" evidence="10">
    <location>
        <begin position="813"/>
        <end position="836"/>
    </location>
</feature>
<feature type="transmembrane region" description="Helical" evidence="10">
    <location>
        <begin position="200"/>
        <end position="224"/>
    </location>
</feature>
<comment type="subcellular location">
    <subcellularLocation>
        <location evidence="1">Cell membrane</location>
        <topology evidence="1">Multi-pass membrane protein</topology>
    </subcellularLocation>
</comment>
<keyword evidence="7 10" id="KW-0472">Membrane</keyword>
<evidence type="ECO:0000256" key="8">
    <source>
        <dbReference type="ARBA" id="ARBA00023170"/>
    </source>
</evidence>
<name>A0A1B0ATJ7_9MUSC</name>
<keyword evidence="12" id="KW-1185">Reference proteome</keyword>
<protein>
    <recommendedName>
        <fullName evidence="13">Odorant receptor</fullName>
    </recommendedName>
</protein>
<evidence type="ECO:0000256" key="3">
    <source>
        <dbReference type="ARBA" id="ARBA00022606"/>
    </source>
</evidence>
<dbReference type="EnsemblMetazoa" id="GPPI008074-RA">
    <property type="protein sequence ID" value="GPPI008074-PA"/>
    <property type="gene ID" value="GPPI008074"/>
</dbReference>
<feature type="transmembrane region" description="Helical" evidence="10">
    <location>
        <begin position="689"/>
        <end position="708"/>
    </location>
</feature>
<reference evidence="12" key="1">
    <citation type="submission" date="2015-01" db="EMBL/GenBank/DDBJ databases">
        <authorList>
            <person name="Aksoy S."/>
            <person name="Warren W."/>
            <person name="Wilson R.K."/>
        </authorList>
    </citation>
    <scope>NUCLEOTIDE SEQUENCE [LARGE SCALE GENOMIC DNA]</scope>
    <source>
        <strain evidence="12">IAEA</strain>
    </source>
</reference>
<reference evidence="11" key="2">
    <citation type="submission" date="2020-05" db="UniProtKB">
        <authorList>
            <consortium name="EnsemblMetazoa"/>
        </authorList>
    </citation>
    <scope>IDENTIFICATION</scope>
    <source>
        <strain evidence="11">IAEA</strain>
    </source>
</reference>
<sequence length="1132" mass="130289">MPVPMLVKELNVYAYNMMTGLLINKKVNLISFCGSDMIDENYTMFNPLFTVLLVLLAIYTVCFINTIYDGYVINNDWTIILQCLAIAAMAAQAISKHACYYSHRITLRKMFKHLADIYDEYQSRGSRYEYALNKTLQKMMKCSKIACVIYFTAVIGLIVIPIIYMLITGKRELSLTALIPGIDPKDLLGYFIHTGFHSSIIFFGGVGFFSSDVVMFSLFLHVLLHRDIMNAKFHDLNEATGEQDKPAKRIRALLNDVIAWHQSYNLFMEYIEDLYSGVIFIHMTTCCLSICSTLFCIVLKVWPFAPLLLILNTSMYAYCAFGQLLATANEEVTRMIYEVCIWYRLEVKEQKMILLMLRKSQYAVELTVGKIMPLNFNTALQLTKGIYTYLMWMKMSPLDRFRKLLKNVRVMVRFCACDMFDESYTMFNPLFMVLLVCLAVYTVCFINTIHEGFIINNDCTIILQCLAIGSMAVQAISEYACYYSHRTTLRKMVKHLDNIYEEYQNRGTRYEFALKKSLQKIVKCLKIAGVIYFTSVAGLIVLPIIYMLITGKRELNLTALIPGIDPKETYGYFIHTGFHSSIILFSGVGFYASDMIMFSMLLHVLLHRDIMVVKFHDLNEATGKQDKPAKRSRGLLNDAIAWHQNYNLFMEYIEELFSGIIFVHITTSCVSICSTLFCIVLKVWPFAPLLLISNTSMFAYCGFGQLLATANDDVTRIIYEVCIWYRLEVKEQKMILLMLRKSQYAVELTVDQFRKLVKHVRAMLCFCGADMFDENYTVLNPVFMVLLVFLAIYAVCFINTIYDGFVTNNDWTIILQCLAIGSLAGQSISKYVCYYIHRTILRKIFKHLDNIYDEYQNRGSRYEYALKKTLQRVAKCSKIAGVIYFTSVAGLIVLPIIYMLITGKRELTLTALIPGIDPKELLGYFIHTGFHSAIIFFGGMGFFCSDTIMFSMLLHVLLHRDIMKAKFHDLNEITEQEDKPVERSRSLLNDIIAWHQKYNLFVEYIEQLFSGVIFVHVTTCCLSICSTLFCIVLKVWPFAPLLLILNSSMYAYCGFGQLLATANDDVTRMIYEVCIWYRLKVKEQKMILLMLRKSQNAAKLTVGKIMALNFSTALQLSKGIYTFLMLLINFLE</sequence>
<feature type="transmembrane region" description="Helical" evidence="10">
    <location>
        <begin position="45"/>
        <end position="67"/>
    </location>
</feature>
<feature type="transmembrane region" description="Helical" evidence="10">
    <location>
        <begin position="879"/>
        <end position="901"/>
    </location>
</feature>
<evidence type="ECO:0000256" key="4">
    <source>
        <dbReference type="ARBA" id="ARBA00022692"/>
    </source>
</evidence>
<feature type="transmembrane region" description="Helical" evidence="10">
    <location>
        <begin position="429"/>
        <end position="449"/>
    </location>
</feature>
<evidence type="ECO:0000256" key="6">
    <source>
        <dbReference type="ARBA" id="ARBA00022989"/>
    </source>
</evidence>
<dbReference type="PANTHER" id="PTHR21137">
    <property type="entry name" value="ODORANT RECEPTOR"/>
    <property type="match status" value="1"/>
</dbReference>
<dbReference type="Proteomes" id="UP000092460">
    <property type="component" value="Unassembled WGS sequence"/>
</dbReference>
<dbReference type="GO" id="GO:0005886">
    <property type="term" value="C:plasma membrane"/>
    <property type="evidence" value="ECO:0007669"/>
    <property type="project" value="UniProtKB-SubCell"/>
</dbReference>
<keyword evidence="8" id="KW-0675">Receptor</keyword>
<feature type="transmembrane region" description="Helical" evidence="10">
    <location>
        <begin position="79"/>
        <end position="101"/>
    </location>
</feature>
<dbReference type="EMBL" id="JXJN01003371">
    <property type="status" value="NOT_ANNOTATED_CDS"/>
    <property type="molecule type" value="Genomic_DNA"/>
</dbReference>
<evidence type="ECO:0000313" key="11">
    <source>
        <dbReference type="EnsemblMetazoa" id="GPPI008074-PA"/>
    </source>
</evidence>
<keyword evidence="5" id="KW-0552">Olfaction</keyword>
<evidence type="ECO:0000256" key="2">
    <source>
        <dbReference type="ARBA" id="ARBA00022475"/>
    </source>
</evidence>
<organism evidence="11 12">
    <name type="scientific">Glossina palpalis gambiensis</name>
    <dbReference type="NCBI Taxonomy" id="67801"/>
    <lineage>
        <taxon>Eukaryota</taxon>
        <taxon>Metazoa</taxon>
        <taxon>Ecdysozoa</taxon>
        <taxon>Arthropoda</taxon>
        <taxon>Hexapoda</taxon>
        <taxon>Insecta</taxon>
        <taxon>Pterygota</taxon>
        <taxon>Neoptera</taxon>
        <taxon>Endopterygota</taxon>
        <taxon>Diptera</taxon>
        <taxon>Brachycera</taxon>
        <taxon>Muscomorpha</taxon>
        <taxon>Hippoboscoidea</taxon>
        <taxon>Glossinidae</taxon>
        <taxon>Glossina</taxon>
    </lineage>
</organism>
<dbReference type="PANTHER" id="PTHR21137:SF35">
    <property type="entry name" value="ODORANT RECEPTOR 19A-RELATED"/>
    <property type="match status" value="1"/>
</dbReference>
<dbReference type="STRING" id="67801.A0A1B0ATJ7"/>
<keyword evidence="2" id="KW-1003">Cell membrane</keyword>
<evidence type="ECO:0000256" key="7">
    <source>
        <dbReference type="ARBA" id="ARBA00023136"/>
    </source>
</evidence>
<dbReference type="AlphaFoldDB" id="A0A1B0ATJ7"/>
<dbReference type="GO" id="GO:0007165">
    <property type="term" value="P:signal transduction"/>
    <property type="evidence" value="ECO:0007669"/>
    <property type="project" value="UniProtKB-KW"/>
</dbReference>
<keyword evidence="4 10" id="KW-0812">Transmembrane</keyword>
<feature type="transmembrane region" description="Helical" evidence="10">
    <location>
        <begin position="778"/>
        <end position="801"/>
    </location>
</feature>